<dbReference type="PANTHER" id="PTHR21879">
    <property type="entry name" value="FI03362P-RELATED-RELATED"/>
    <property type="match status" value="1"/>
</dbReference>
<keyword evidence="4" id="KW-1185">Reference proteome</keyword>
<accession>A0AAV7X5Q6</accession>
<organism evidence="3 4">
    <name type="scientific">Megalurothrips usitatus</name>
    <name type="common">bean blossom thrips</name>
    <dbReference type="NCBI Taxonomy" id="439358"/>
    <lineage>
        <taxon>Eukaryota</taxon>
        <taxon>Metazoa</taxon>
        <taxon>Ecdysozoa</taxon>
        <taxon>Arthropoda</taxon>
        <taxon>Hexapoda</taxon>
        <taxon>Insecta</taxon>
        <taxon>Pterygota</taxon>
        <taxon>Neoptera</taxon>
        <taxon>Paraneoptera</taxon>
        <taxon>Thysanoptera</taxon>
        <taxon>Terebrantia</taxon>
        <taxon>Thripoidea</taxon>
        <taxon>Thripidae</taxon>
        <taxon>Megalurothrips</taxon>
    </lineage>
</organism>
<keyword evidence="1" id="KW-1133">Transmembrane helix</keyword>
<dbReference type="AlphaFoldDB" id="A0AAV7X5Q6"/>
<dbReference type="GO" id="GO:0016020">
    <property type="term" value="C:membrane"/>
    <property type="evidence" value="ECO:0007669"/>
    <property type="project" value="TreeGrafter"/>
</dbReference>
<keyword evidence="1" id="KW-0472">Membrane</keyword>
<feature type="transmembrane region" description="Helical" evidence="1">
    <location>
        <begin position="192"/>
        <end position="215"/>
    </location>
</feature>
<keyword evidence="1" id="KW-0812">Transmembrane</keyword>
<reference evidence="3" key="1">
    <citation type="submission" date="2022-12" db="EMBL/GenBank/DDBJ databases">
        <title>Chromosome-level genome assembly of the bean flower thrips Megalurothrips usitatus.</title>
        <authorList>
            <person name="Ma L."/>
            <person name="Liu Q."/>
            <person name="Li H."/>
            <person name="Cai W."/>
        </authorList>
    </citation>
    <scope>NUCLEOTIDE SEQUENCE</scope>
    <source>
        <strain evidence="3">Cailab_2022a</strain>
    </source>
</reference>
<name>A0AAV7X5Q6_9NEOP</name>
<dbReference type="EMBL" id="JAPTSV010000016">
    <property type="protein sequence ID" value="KAJ1519329.1"/>
    <property type="molecule type" value="Genomic_DNA"/>
</dbReference>
<comment type="caution">
    <text evidence="3">The sequence shown here is derived from an EMBL/GenBank/DDBJ whole genome shotgun (WGS) entry which is preliminary data.</text>
</comment>
<dbReference type="Pfam" id="PF07898">
    <property type="entry name" value="DUF1676"/>
    <property type="match status" value="1"/>
</dbReference>
<gene>
    <name evidence="3" type="ORF">ONE63_004627</name>
</gene>
<dbReference type="PANTHER" id="PTHR21879:SF4">
    <property type="entry name" value="OSIRIS 17, ISOFORM C"/>
    <property type="match status" value="1"/>
</dbReference>
<evidence type="ECO:0000313" key="4">
    <source>
        <dbReference type="Proteomes" id="UP001075354"/>
    </source>
</evidence>
<feature type="chain" id="PRO_5043843568" description="Osiris 18" evidence="2">
    <location>
        <begin position="25"/>
        <end position="301"/>
    </location>
</feature>
<evidence type="ECO:0008006" key="5">
    <source>
        <dbReference type="Google" id="ProtNLM"/>
    </source>
</evidence>
<feature type="signal peptide" evidence="2">
    <location>
        <begin position="1"/>
        <end position="24"/>
    </location>
</feature>
<protein>
    <recommendedName>
        <fullName evidence="5">Osiris 18</fullName>
    </recommendedName>
</protein>
<evidence type="ECO:0000313" key="3">
    <source>
        <dbReference type="EMBL" id="KAJ1519329.1"/>
    </source>
</evidence>
<sequence>MTASVRTRWTWCAALLLALHVVDGVLPGPASAWGPADDALLQYGADGVLRRRADDDGACRGTWSCVRRDLAASLADILTLDQYNVTPGLSVERVRYPEREADVDRMATSLNEAGLPTLASTAIKVFETHALVWKLWPGMLHLKVFRDPDEGMDAAAEIPASDGSRTWGLGARRRLTMALLPIMYKMGVGTTLLGVLVFIALKTMFMVSILFVLAISSFAKHKLSALAQHHAAPVYYSPPPPAHHKEVHVHLHADPHKQVSSVPRVRIPSEPCPFRRLLSRRFQFSPPVSAHGDAAKQARLA</sequence>
<proteinExistence type="predicted"/>
<dbReference type="InterPro" id="IPR012464">
    <property type="entry name" value="DUF1676"/>
</dbReference>
<evidence type="ECO:0000256" key="1">
    <source>
        <dbReference type="SAM" id="Phobius"/>
    </source>
</evidence>
<evidence type="ECO:0000256" key="2">
    <source>
        <dbReference type="SAM" id="SignalP"/>
    </source>
</evidence>
<keyword evidence="2" id="KW-0732">Signal</keyword>
<dbReference type="Proteomes" id="UP001075354">
    <property type="component" value="Chromosome 16"/>
</dbReference>